<dbReference type="Pfam" id="PF07730">
    <property type="entry name" value="HisKA_3"/>
    <property type="match status" value="1"/>
</dbReference>
<accession>A0ABU2JLT9</accession>
<evidence type="ECO:0000256" key="4">
    <source>
        <dbReference type="ARBA" id="ARBA00022679"/>
    </source>
</evidence>
<evidence type="ECO:0000256" key="3">
    <source>
        <dbReference type="ARBA" id="ARBA00022553"/>
    </source>
</evidence>
<feature type="transmembrane region" description="Helical" evidence="9">
    <location>
        <begin position="16"/>
        <end position="38"/>
    </location>
</feature>
<keyword evidence="13" id="KW-1185">Reference proteome</keyword>
<keyword evidence="9" id="KW-0812">Transmembrane</keyword>
<protein>
    <recommendedName>
        <fullName evidence="2">histidine kinase</fullName>
        <ecNumber evidence="2">2.7.13.3</ecNumber>
    </recommendedName>
</protein>
<dbReference type="GO" id="GO:0016301">
    <property type="term" value="F:kinase activity"/>
    <property type="evidence" value="ECO:0007669"/>
    <property type="project" value="UniProtKB-KW"/>
</dbReference>
<dbReference type="RefSeq" id="WP_311665226.1">
    <property type="nucleotide sequence ID" value="NZ_JAVREO010000002.1"/>
</dbReference>
<evidence type="ECO:0000256" key="1">
    <source>
        <dbReference type="ARBA" id="ARBA00000085"/>
    </source>
</evidence>
<keyword evidence="7" id="KW-0067">ATP-binding</keyword>
<dbReference type="PANTHER" id="PTHR24421:SF10">
    <property type="entry name" value="NITRATE_NITRITE SENSOR PROTEIN NARQ"/>
    <property type="match status" value="1"/>
</dbReference>
<keyword evidence="6 12" id="KW-0418">Kinase</keyword>
<organism evidence="12 13">
    <name type="scientific">Streptomyces chisholmiae</name>
    <dbReference type="NCBI Taxonomy" id="3075540"/>
    <lineage>
        <taxon>Bacteria</taxon>
        <taxon>Bacillati</taxon>
        <taxon>Actinomycetota</taxon>
        <taxon>Actinomycetes</taxon>
        <taxon>Kitasatosporales</taxon>
        <taxon>Streptomycetaceae</taxon>
        <taxon>Streptomyces</taxon>
    </lineage>
</organism>
<dbReference type="InterPro" id="IPR036890">
    <property type="entry name" value="HATPase_C_sf"/>
</dbReference>
<keyword evidence="5" id="KW-0547">Nucleotide-binding</keyword>
<keyword evidence="9" id="KW-0472">Membrane</keyword>
<dbReference type="InterPro" id="IPR003594">
    <property type="entry name" value="HATPase_dom"/>
</dbReference>
<evidence type="ECO:0000256" key="2">
    <source>
        <dbReference type="ARBA" id="ARBA00012438"/>
    </source>
</evidence>
<gene>
    <name evidence="12" type="ORF">RM844_05220</name>
</gene>
<keyword evidence="4" id="KW-0808">Transferase</keyword>
<comment type="catalytic activity">
    <reaction evidence="1">
        <text>ATP + protein L-histidine = ADP + protein N-phospho-L-histidine.</text>
        <dbReference type="EC" id="2.7.13.3"/>
    </reaction>
</comment>
<dbReference type="InterPro" id="IPR050482">
    <property type="entry name" value="Sensor_HK_TwoCompSys"/>
</dbReference>
<sequence>MRRQLTHQLRRRLRELLGITAGVGTGLLLLPVVPLAWLARAATRARGPGLDPPLTPLLDRLTRLERARLTRLLRVEVADRYPRDRALPYLSCRLGLAALGALVLASLLVSVLYGSLLVWAWLVFSPVATVPSGIGGAFLLFLTVHGITGLRGLEARLAHHFLGPSEPEILRRRITELANSRAGVMEAITEERRRIERDLHDGVQQRLVALGLSISRAQRSPERADELLAQARQEAGAALAELREVAWRIYPTVLDEAGLAAALETVAERCPLPVELTCRLAGEPPRPVATVAYFVVCEAVTNAVKHADASTVAVHVAAGRDRLTVTVTDDGVGGADPAGGGLLGLSRRAAALDGRLHLHSPPGGPTVITAELPCA</sequence>
<name>A0ABU2JLT9_9ACTN</name>
<evidence type="ECO:0000259" key="10">
    <source>
        <dbReference type="Pfam" id="PF02518"/>
    </source>
</evidence>
<feature type="transmembrane region" description="Helical" evidence="9">
    <location>
        <begin position="119"/>
        <end position="142"/>
    </location>
</feature>
<feature type="domain" description="Signal transduction histidine kinase subgroup 3 dimerisation and phosphoacceptor" evidence="11">
    <location>
        <begin position="191"/>
        <end position="253"/>
    </location>
</feature>
<evidence type="ECO:0000256" key="5">
    <source>
        <dbReference type="ARBA" id="ARBA00022741"/>
    </source>
</evidence>
<evidence type="ECO:0000313" key="12">
    <source>
        <dbReference type="EMBL" id="MDT0265689.1"/>
    </source>
</evidence>
<evidence type="ECO:0000256" key="9">
    <source>
        <dbReference type="SAM" id="Phobius"/>
    </source>
</evidence>
<dbReference type="Proteomes" id="UP001183410">
    <property type="component" value="Unassembled WGS sequence"/>
</dbReference>
<comment type="caution">
    <text evidence="12">The sequence shown here is derived from an EMBL/GenBank/DDBJ whole genome shotgun (WGS) entry which is preliminary data.</text>
</comment>
<dbReference type="PANTHER" id="PTHR24421">
    <property type="entry name" value="NITRATE/NITRITE SENSOR PROTEIN NARX-RELATED"/>
    <property type="match status" value="1"/>
</dbReference>
<dbReference type="SUPFAM" id="SSF55874">
    <property type="entry name" value="ATPase domain of HSP90 chaperone/DNA topoisomerase II/histidine kinase"/>
    <property type="match status" value="1"/>
</dbReference>
<evidence type="ECO:0000256" key="6">
    <source>
        <dbReference type="ARBA" id="ARBA00022777"/>
    </source>
</evidence>
<evidence type="ECO:0000313" key="13">
    <source>
        <dbReference type="Proteomes" id="UP001183410"/>
    </source>
</evidence>
<keyword evidence="8" id="KW-0902">Two-component regulatory system</keyword>
<dbReference type="EMBL" id="JAVREO010000002">
    <property type="protein sequence ID" value="MDT0265689.1"/>
    <property type="molecule type" value="Genomic_DNA"/>
</dbReference>
<dbReference type="InterPro" id="IPR011712">
    <property type="entry name" value="Sig_transdc_His_kin_sub3_dim/P"/>
</dbReference>
<dbReference type="Gene3D" id="3.30.565.10">
    <property type="entry name" value="Histidine kinase-like ATPase, C-terminal domain"/>
    <property type="match status" value="1"/>
</dbReference>
<keyword evidence="3" id="KW-0597">Phosphoprotein</keyword>
<dbReference type="Gene3D" id="1.20.5.1930">
    <property type="match status" value="1"/>
</dbReference>
<feature type="domain" description="Histidine kinase/HSP90-like ATPase" evidence="10">
    <location>
        <begin position="294"/>
        <end position="373"/>
    </location>
</feature>
<evidence type="ECO:0000256" key="8">
    <source>
        <dbReference type="ARBA" id="ARBA00023012"/>
    </source>
</evidence>
<evidence type="ECO:0000259" key="11">
    <source>
        <dbReference type="Pfam" id="PF07730"/>
    </source>
</evidence>
<evidence type="ECO:0000256" key="7">
    <source>
        <dbReference type="ARBA" id="ARBA00022840"/>
    </source>
</evidence>
<feature type="transmembrane region" description="Helical" evidence="9">
    <location>
        <begin position="90"/>
        <end position="113"/>
    </location>
</feature>
<reference evidence="13" key="1">
    <citation type="submission" date="2023-07" db="EMBL/GenBank/DDBJ databases">
        <title>30 novel species of actinomycetes from the DSMZ collection.</title>
        <authorList>
            <person name="Nouioui I."/>
        </authorList>
    </citation>
    <scope>NUCLEOTIDE SEQUENCE [LARGE SCALE GENOMIC DNA]</scope>
    <source>
        <strain evidence="13">DSM 44915</strain>
    </source>
</reference>
<keyword evidence="9" id="KW-1133">Transmembrane helix</keyword>
<dbReference type="Pfam" id="PF02518">
    <property type="entry name" value="HATPase_c"/>
    <property type="match status" value="1"/>
</dbReference>
<proteinExistence type="predicted"/>
<dbReference type="EC" id="2.7.13.3" evidence="2"/>
<dbReference type="CDD" id="cd16917">
    <property type="entry name" value="HATPase_UhpB-NarQ-NarX-like"/>
    <property type="match status" value="1"/>
</dbReference>